<keyword evidence="3" id="KW-1185">Reference proteome</keyword>
<dbReference type="InterPro" id="IPR016193">
    <property type="entry name" value="Cytidine_deaminase-like"/>
</dbReference>
<sequence length="162" mass="17546">MISSKDLEYLRRCVDLAREALEAGDAPFGSVLVDATGQIIQEDRNRTVTDSDVTLHPEFTLAKWAQANLSPEERTTATVYTSGEHCPMCAAAHANVGLGRIIYASSTAQLVQWNLELGIRPGPVSPLPITQVAPGVTVDGPAAGLDEEVRELHRIRKIQRSS</sequence>
<proteinExistence type="predicted"/>
<dbReference type="PROSITE" id="PS51747">
    <property type="entry name" value="CYT_DCMP_DEAMINASES_2"/>
    <property type="match status" value="1"/>
</dbReference>
<reference evidence="2" key="2">
    <citation type="journal article" date="2023" name="IMA Fungus">
        <title>Comparative genomic study of the Penicillium genus elucidates a diverse pangenome and 15 lateral gene transfer events.</title>
        <authorList>
            <person name="Petersen C."/>
            <person name="Sorensen T."/>
            <person name="Nielsen M.R."/>
            <person name="Sondergaard T.E."/>
            <person name="Sorensen J.L."/>
            <person name="Fitzpatrick D.A."/>
            <person name="Frisvad J.C."/>
            <person name="Nielsen K.L."/>
        </authorList>
    </citation>
    <scope>NUCLEOTIDE SEQUENCE</scope>
    <source>
        <strain evidence="2">IBT 23319</strain>
    </source>
</reference>
<dbReference type="Pfam" id="PF00383">
    <property type="entry name" value="dCMP_cyt_deam_1"/>
    <property type="match status" value="1"/>
</dbReference>
<dbReference type="GO" id="GO:0006139">
    <property type="term" value="P:nucleobase-containing compound metabolic process"/>
    <property type="evidence" value="ECO:0007669"/>
    <property type="project" value="UniProtKB-ARBA"/>
</dbReference>
<dbReference type="Proteomes" id="UP001147733">
    <property type="component" value="Unassembled WGS sequence"/>
</dbReference>
<evidence type="ECO:0000313" key="3">
    <source>
        <dbReference type="Proteomes" id="UP001147733"/>
    </source>
</evidence>
<dbReference type="InterPro" id="IPR002125">
    <property type="entry name" value="CMP_dCMP_dom"/>
</dbReference>
<dbReference type="GeneID" id="81382467"/>
<dbReference type="PANTHER" id="PTHR11079:SF179">
    <property type="entry name" value="TRNA(ADENINE(34)) DEAMINASE, CHLOROPLASTIC"/>
    <property type="match status" value="1"/>
</dbReference>
<dbReference type="Gene3D" id="3.40.140.10">
    <property type="entry name" value="Cytidine Deaminase, domain 2"/>
    <property type="match status" value="1"/>
</dbReference>
<dbReference type="CDD" id="cd01285">
    <property type="entry name" value="nucleoside_deaminase"/>
    <property type="match status" value="1"/>
</dbReference>
<protein>
    <submittedName>
        <fullName evidence="2">Cytidine deaminase-like protein</fullName>
    </submittedName>
</protein>
<dbReference type="EMBL" id="JAPQKT010000003">
    <property type="protein sequence ID" value="KAJ5235212.1"/>
    <property type="molecule type" value="Genomic_DNA"/>
</dbReference>
<dbReference type="PANTHER" id="PTHR11079">
    <property type="entry name" value="CYTOSINE DEAMINASE FAMILY MEMBER"/>
    <property type="match status" value="1"/>
</dbReference>
<organism evidence="2 3">
    <name type="scientific">Penicillium citrinum</name>
    <dbReference type="NCBI Taxonomy" id="5077"/>
    <lineage>
        <taxon>Eukaryota</taxon>
        <taxon>Fungi</taxon>
        <taxon>Dikarya</taxon>
        <taxon>Ascomycota</taxon>
        <taxon>Pezizomycotina</taxon>
        <taxon>Eurotiomycetes</taxon>
        <taxon>Eurotiomycetidae</taxon>
        <taxon>Eurotiales</taxon>
        <taxon>Aspergillaceae</taxon>
        <taxon>Penicillium</taxon>
    </lineage>
</organism>
<accession>A0A9W9P730</accession>
<dbReference type="AlphaFoldDB" id="A0A9W9P730"/>
<name>A0A9W9P730_PENCI</name>
<dbReference type="GO" id="GO:0003824">
    <property type="term" value="F:catalytic activity"/>
    <property type="evidence" value="ECO:0007669"/>
    <property type="project" value="InterPro"/>
</dbReference>
<dbReference type="SUPFAM" id="SSF53927">
    <property type="entry name" value="Cytidine deaminase-like"/>
    <property type="match status" value="1"/>
</dbReference>
<comment type="caution">
    <text evidence="2">The sequence shown here is derived from an EMBL/GenBank/DDBJ whole genome shotgun (WGS) entry which is preliminary data.</text>
</comment>
<dbReference type="OrthoDB" id="408702at2759"/>
<reference evidence="2" key="1">
    <citation type="submission" date="2022-11" db="EMBL/GenBank/DDBJ databases">
        <authorList>
            <person name="Petersen C."/>
        </authorList>
    </citation>
    <scope>NUCLEOTIDE SEQUENCE</scope>
    <source>
        <strain evidence="2">IBT 23319</strain>
    </source>
</reference>
<dbReference type="RefSeq" id="XP_056502712.1">
    <property type="nucleotide sequence ID" value="XM_056643300.1"/>
</dbReference>
<gene>
    <name evidence="2" type="ORF">N7469_004380</name>
</gene>
<evidence type="ECO:0000259" key="1">
    <source>
        <dbReference type="PROSITE" id="PS51747"/>
    </source>
</evidence>
<feature type="domain" description="CMP/dCMP-type deaminase" evidence="1">
    <location>
        <begin position="4"/>
        <end position="114"/>
    </location>
</feature>
<evidence type="ECO:0000313" key="2">
    <source>
        <dbReference type="EMBL" id="KAJ5235212.1"/>
    </source>
</evidence>